<dbReference type="EMBL" id="CP046171">
    <property type="protein sequence ID" value="QIS04265.1"/>
    <property type="molecule type" value="Genomic_DNA"/>
</dbReference>
<evidence type="ECO:0000313" key="2">
    <source>
        <dbReference type="EMBL" id="QIS04265.1"/>
    </source>
</evidence>
<dbReference type="InterPro" id="IPR010982">
    <property type="entry name" value="Lambda_DNA-bd_dom_sf"/>
</dbReference>
<dbReference type="PROSITE" id="PS50943">
    <property type="entry name" value="HTH_CROC1"/>
    <property type="match status" value="1"/>
</dbReference>
<evidence type="ECO:0000313" key="3">
    <source>
        <dbReference type="Proteomes" id="UP000501705"/>
    </source>
</evidence>
<evidence type="ECO:0000259" key="1">
    <source>
        <dbReference type="PROSITE" id="PS50943"/>
    </source>
</evidence>
<reference evidence="2 3" key="1">
    <citation type="journal article" date="2019" name="ACS Chem. Biol.">
        <title>Identification and Mobilization of a Cryptic Antibiotic Biosynthesis Gene Locus from a Human-Pathogenic Nocardia Isolate.</title>
        <authorList>
            <person name="Herisse M."/>
            <person name="Ishida K."/>
            <person name="Porter J.L."/>
            <person name="Howden B."/>
            <person name="Hertweck C."/>
            <person name="Stinear T.P."/>
            <person name="Pidot S.J."/>
        </authorList>
    </citation>
    <scope>NUCLEOTIDE SEQUENCE [LARGE SCALE GENOMIC DNA]</scope>
    <source>
        <strain evidence="2 3">AUSMDU00024985</strain>
    </source>
</reference>
<dbReference type="InterPro" id="IPR001387">
    <property type="entry name" value="Cro/C1-type_HTH"/>
</dbReference>
<dbReference type="CDD" id="cd00093">
    <property type="entry name" value="HTH_XRE"/>
    <property type="match status" value="1"/>
</dbReference>
<dbReference type="GO" id="GO:0003677">
    <property type="term" value="F:DNA binding"/>
    <property type="evidence" value="ECO:0007669"/>
    <property type="project" value="InterPro"/>
</dbReference>
<accession>A0A6G9XTN8</accession>
<protein>
    <submittedName>
        <fullName evidence="2">Helix-turn-helix domain-containing protein</fullName>
    </submittedName>
</protein>
<sequence length="152" mass="16422">MGDTRGKVAVAAPNPVAVQLNQLFDRWHRANGRQLTNRALAQALRQRGYPVSVPYLSQLRNGIRTNPSDALLSVLADYFGVRAGDLTAPVALPDIAVAPDGVLGEGLTNPAMDRLVRLCTTLSPDSIDILIEVADHLRCAEGLLPERCTAQW</sequence>
<dbReference type="AlphaFoldDB" id="A0A6G9XTN8"/>
<dbReference type="RefSeq" id="WP_167463383.1">
    <property type="nucleotide sequence ID" value="NZ_CP046171.1"/>
</dbReference>
<dbReference type="Proteomes" id="UP000501705">
    <property type="component" value="Chromosome"/>
</dbReference>
<dbReference type="SUPFAM" id="SSF47413">
    <property type="entry name" value="lambda repressor-like DNA-binding domains"/>
    <property type="match status" value="1"/>
</dbReference>
<feature type="domain" description="HTH cro/C1-type" evidence="1">
    <location>
        <begin position="51"/>
        <end position="86"/>
    </location>
</feature>
<proteinExistence type="predicted"/>
<organism evidence="2 3">
    <name type="scientific">Nocardia brasiliensis</name>
    <dbReference type="NCBI Taxonomy" id="37326"/>
    <lineage>
        <taxon>Bacteria</taxon>
        <taxon>Bacillati</taxon>
        <taxon>Actinomycetota</taxon>
        <taxon>Actinomycetes</taxon>
        <taxon>Mycobacteriales</taxon>
        <taxon>Nocardiaceae</taxon>
        <taxon>Nocardia</taxon>
    </lineage>
</organism>
<dbReference type="Pfam" id="PF01381">
    <property type="entry name" value="HTH_3"/>
    <property type="match status" value="1"/>
</dbReference>
<name>A0A6G9XTN8_NOCBR</name>
<dbReference type="Gene3D" id="1.10.260.40">
    <property type="entry name" value="lambda repressor-like DNA-binding domains"/>
    <property type="match status" value="1"/>
</dbReference>
<gene>
    <name evidence="2" type="ORF">F5X71_19730</name>
</gene>